<evidence type="ECO:0000313" key="4">
    <source>
        <dbReference type="Proteomes" id="UP000192342"/>
    </source>
</evidence>
<feature type="compositionally biased region" description="Polar residues" evidence="1">
    <location>
        <begin position="225"/>
        <end position="238"/>
    </location>
</feature>
<proteinExistence type="predicted"/>
<protein>
    <submittedName>
        <fullName evidence="3">Uncharacterized protein</fullName>
    </submittedName>
</protein>
<feature type="signal peptide" evidence="2">
    <location>
        <begin position="1"/>
        <end position="31"/>
    </location>
</feature>
<feature type="compositionally biased region" description="Low complexity" evidence="1">
    <location>
        <begin position="215"/>
        <end position="224"/>
    </location>
</feature>
<dbReference type="AlphaFoldDB" id="A0A1Y1SE13"/>
<dbReference type="STRING" id="1317117.ATO7_14043"/>
<keyword evidence="4" id="KW-1185">Reference proteome</keyword>
<keyword evidence="2" id="KW-0732">Signal</keyword>
<accession>A0A1Y1SE13</accession>
<dbReference type="EMBL" id="AQQV01000003">
    <property type="protein sequence ID" value="ORE86424.1"/>
    <property type="molecule type" value="Genomic_DNA"/>
</dbReference>
<comment type="caution">
    <text evidence="3">The sequence shown here is derived from an EMBL/GenBank/DDBJ whole genome shotgun (WGS) entry which is preliminary data.</text>
</comment>
<dbReference type="Proteomes" id="UP000192342">
    <property type="component" value="Unassembled WGS sequence"/>
</dbReference>
<organism evidence="3 4">
    <name type="scientific">Oceanococcus atlanticus</name>
    <dbReference type="NCBI Taxonomy" id="1317117"/>
    <lineage>
        <taxon>Bacteria</taxon>
        <taxon>Pseudomonadati</taxon>
        <taxon>Pseudomonadota</taxon>
        <taxon>Gammaproteobacteria</taxon>
        <taxon>Chromatiales</taxon>
        <taxon>Oceanococcaceae</taxon>
        <taxon>Oceanococcus</taxon>
    </lineage>
</organism>
<sequence length="501" mass="55813">MRTRSRSPKPAFLALLCSTLCLLWFGGNALASPLSQRNLPEGQLLYTDGTNAYYGVYLTDQFEAAPNPQARNVEFRVIAFRKPAADGTLIKFVPRTFKSYAGKPMDGVGYDEDEIDLINKHIMQAVDERFPQRRNKNYLRLLIYEKDAFYAGSPVSASNPDLEAPEKWVTVLNFERAGPGAPMRPAYEARGNTGLPKGRFATSAKGRKPLPPGIAAQRSARQRSVATTEPATNSTPPQQVVKPQEFWDRLQFTGTVKAVFEGDFSNTASKTFKMYFSALQWAYSDRCKSDLPANAVKRGYITQRVYDDGFRDDPVERSALIAPEFVVFYDAYQDDVSSAMQQYRRSVQNQANTSISRGGNWLAILGNAANNHPMQQLDRFVVASGGCASATLYQLRQNFLRAARGAPSLQDAGIVLKKAAQESAAATPSLYGACLDRHPKDKSYCLCFENEALGVLSASEKKRFEADFDQYYQAMRKIDDRPRPPASDRAWVLNSIRAKCN</sequence>
<gene>
    <name evidence="3" type="ORF">ATO7_14043</name>
</gene>
<name>A0A1Y1SE13_9GAMM</name>
<evidence type="ECO:0000313" key="3">
    <source>
        <dbReference type="EMBL" id="ORE86424.1"/>
    </source>
</evidence>
<feature type="chain" id="PRO_5012056123" evidence="2">
    <location>
        <begin position="32"/>
        <end position="501"/>
    </location>
</feature>
<feature type="region of interest" description="Disordered" evidence="1">
    <location>
        <begin position="183"/>
        <end position="240"/>
    </location>
</feature>
<reference evidence="3 4" key="1">
    <citation type="submission" date="2013-04" db="EMBL/GenBank/DDBJ databases">
        <title>Oceanococcus atlanticus 22II-S10r2 Genome Sequencing.</title>
        <authorList>
            <person name="Lai Q."/>
            <person name="Li G."/>
            <person name="Shao Z."/>
        </authorList>
    </citation>
    <scope>NUCLEOTIDE SEQUENCE [LARGE SCALE GENOMIC DNA]</scope>
    <source>
        <strain evidence="3 4">22II-S10r2</strain>
    </source>
</reference>
<evidence type="ECO:0000256" key="2">
    <source>
        <dbReference type="SAM" id="SignalP"/>
    </source>
</evidence>
<evidence type="ECO:0000256" key="1">
    <source>
        <dbReference type="SAM" id="MobiDB-lite"/>
    </source>
</evidence>